<gene>
    <name evidence="6" type="ORF">Cflav_PD3883</name>
</gene>
<dbReference type="CDD" id="cd04886">
    <property type="entry name" value="ACT_ThrD-II-like"/>
    <property type="match status" value="1"/>
</dbReference>
<keyword evidence="7" id="KW-1185">Reference proteome</keyword>
<dbReference type="InterPro" id="IPR044561">
    <property type="entry name" value="ACT_ThrD-II-like"/>
</dbReference>
<organism evidence="6 7">
    <name type="scientific">Pedosphaera parvula (strain Ellin514)</name>
    <dbReference type="NCBI Taxonomy" id="320771"/>
    <lineage>
        <taxon>Bacteria</taxon>
        <taxon>Pseudomonadati</taxon>
        <taxon>Verrucomicrobiota</taxon>
        <taxon>Pedosphaerae</taxon>
        <taxon>Pedosphaerales</taxon>
        <taxon>Pedosphaeraceae</taxon>
        <taxon>Pedosphaera</taxon>
    </lineage>
</organism>
<dbReference type="GO" id="GO:0006567">
    <property type="term" value="P:L-threonine catabolic process"/>
    <property type="evidence" value="ECO:0007669"/>
    <property type="project" value="InterPro"/>
</dbReference>
<keyword evidence="4" id="KW-0456">Lyase</keyword>
<dbReference type="PANTHER" id="PTHR48078:SF19">
    <property type="entry name" value="ACT DOMAIN-CONTAINING PROTEIN"/>
    <property type="match status" value="1"/>
</dbReference>
<dbReference type="EMBL" id="ABOX02000011">
    <property type="protein sequence ID" value="EEF61166.1"/>
    <property type="molecule type" value="Genomic_DNA"/>
</dbReference>
<comment type="similarity">
    <text evidence="2">Belongs to the serine/threonine dehydratase family.</text>
</comment>
<dbReference type="Gene3D" id="3.40.50.1100">
    <property type="match status" value="2"/>
</dbReference>
<evidence type="ECO:0000256" key="3">
    <source>
        <dbReference type="ARBA" id="ARBA00022898"/>
    </source>
</evidence>
<accession>B9XG04</accession>
<dbReference type="PROSITE" id="PS51671">
    <property type="entry name" value="ACT"/>
    <property type="match status" value="1"/>
</dbReference>
<dbReference type="FunFam" id="3.40.50.1100:FF:000007">
    <property type="entry name" value="L-threonine dehydratase catabolic TdcB"/>
    <property type="match status" value="1"/>
</dbReference>
<evidence type="ECO:0000259" key="5">
    <source>
        <dbReference type="PROSITE" id="PS51671"/>
    </source>
</evidence>
<evidence type="ECO:0000256" key="4">
    <source>
        <dbReference type="ARBA" id="ARBA00023239"/>
    </source>
</evidence>
<evidence type="ECO:0000256" key="2">
    <source>
        <dbReference type="ARBA" id="ARBA00010869"/>
    </source>
</evidence>
<sequence length="431" mass="45373">MKTEFLGSGDESAAVDRGRAADGKYGMGVEFADITAAAERIKGRVVFTPCPPSGALSQAAGMSVYCKLEYLQRTGSFKERGACNALLLLSPEQKQRGVIAASAGNHALGVTYHAMLQGIPVTVVMPQTAPLTKVVNCQQMGAHVILHGNNYEEARQEATELGKQEGLTLIHGFNDRAVIAGQGTLGLEVLEQVPDLDAIIVPIGGAGLIAGVAMAIKSRKPEVRVIGVEADHALAYMSALKEGKPVLTKVRPTLADGLAVSKVGENSFQIARKFVDDVVVVKEADIARAVLRLVELEKAVVEGAGAAPLAACLAGLVPELKGKKVVLPLCGGNIDTTILGRVLERGLASDGRLCQFTATISDRPGGLAQFAALVAGEGANVVDIEHDRAFASGDISTVVVRCVVETRDAKHIQTLHERLRKEGFEVAFPKH</sequence>
<reference evidence="6 7" key="1">
    <citation type="journal article" date="2011" name="J. Bacteriol.">
        <title>Genome sequence of 'Pedosphaera parvula' Ellin514, an aerobic Verrucomicrobial isolate from pasture soil.</title>
        <authorList>
            <person name="Kant R."/>
            <person name="van Passel M.W."/>
            <person name="Sangwan P."/>
            <person name="Palva A."/>
            <person name="Lucas S."/>
            <person name="Copeland A."/>
            <person name="Lapidus A."/>
            <person name="Glavina Del Rio T."/>
            <person name="Dalin E."/>
            <person name="Tice H."/>
            <person name="Bruce D."/>
            <person name="Goodwin L."/>
            <person name="Pitluck S."/>
            <person name="Chertkov O."/>
            <person name="Larimer F.W."/>
            <person name="Land M.L."/>
            <person name="Hauser L."/>
            <person name="Brettin T.S."/>
            <person name="Detter J.C."/>
            <person name="Han S."/>
            <person name="de Vos W.M."/>
            <person name="Janssen P.H."/>
            <person name="Smidt H."/>
        </authorList>
    </citation>
    <scope>NUCLEOTIDE SEQUENCE [LARGE SCALE GENOMIC DNA]</scope>
    <source>
        <strain evidence="6 7">Ellin514</strain>
    </source>
</reference>
<protein>
    <submittedName>
        <fullName evidence="6">Threonine dehydratase</fullName>
    </submittedName>
</protein>
<dbReference type="GO" id="GO:0004794">
    <property type="term" value="F:threonine deaminase activity"/>
    <property type="evidence" value="ECO:0007669"/>
    <property type="project" value="InterPro"/>
</dbReference>
<dbReference type="InterPro" id="IPR050147">
    <property type="entry name" value="Ser/Thr_Dehydratase"/>
</dbReference>
<dbReference type="GO" id="GO:0006565">
    <property type="term" value="P:L-serine catabolic process"/>
    <property type="evidence" value="ECO:0007669"/>
    <property type="project" value="TreeGrafter"/>
</dbReference>
<name>B9XG04_PEDPL</name>
<dbReference type="InterPro" id="IPR036052">
    <property type="entry name" value="TrpB-like_PALP_sf"/>
</dbReference>
<dbReference type="GO" id="GO:0009097">
    <property type="term" value="P:isoleucine biosynthetic process"/>
    <property type="evidence" value="ECO:0007669"/>
    <property type="project" value="TreeGrafter"/>
</dbReference>
<dbReference type="InterPro" id="IPR005789">
    <property type="entry name" value="Thr_deHydtase_catblc"/>
</dbReference>
<feature type="domain" description="ACT" evidence="5">
    <location>
        <begin position="355"/>
        <end position="431"/>
    </location>
</feature>
<dbReference type="Pfam" id="PF00291">
    <property type="entry name" value="PALP"/>
    <property type="match status" value="1"/>
</dbReference>
<dbReference type="InterPro" id="IPR001926">
    <property type="entry name" value="TrpB-like_PALP"/>
</dbReference>
<keyword evidence="3" id="KW-0663">Pyridoxal phosphate</keyword>
<dbReference type="RefSeq" id="WP_007414750.1">
    <property type="nucleotide sequence ID" value="NZ_ABOX02000011.1"/>
</dbReference>
<dbReference type="NCBIfam" id="TIGR01127">
    <property type="entry name" value="ilvA_1Cterm"/>
    <property type="match status" value="1"/>
</dbReference>
<evidence type="ECO:0000313" key="6">
    <source>
        <dbReference type="EMBL" id="EEF61166.1"/>
    </source>
</evidence>
<comment type="cofactor">
    <cofactor evidence="1">
        <name>pyridoxal 5'-phosphate</name>
        <dbReference type="ChEBI" id="CHEBI:597326"/>
    </cofactor>
</comment>
<dbReference type="InterPro" id="IPR002912">
    <property type="entry name" value="ACT_dom"/>
</dbReference>
<dbReference type="Proteomes" id="UP000003688">
    <property type="component" value="Unassembled WGS sequence"/>
</dbReference>
<comment type="caution">
    <text evidence="6">The sequence shown here is derived from an EMBL/GenBank/DDBJ whole genome shotgun (WGS) entry which is preliminary data.</text>
</comment>
<proteinExistence type="inferred from homology"/>
<dbReference type="CDD" id="cd01562">
    <property type="entry name" value="Thr-dehyd"/>
    <property type="match status" value="1"/>
</dbReference>
<dbReference type="SUPFAM" id="SSF53686">
    <property type="entry name" value="Tryptophan synthase beta subunit-like PLP-dependent enzymes"/>
    <property type="match status" value="1"/>
</dbReference>
<dbReference type="AlphaFoldDB" id="B9XG04"/>
<evidence type="ECO:0000256" key="1">
    <source>
        <dbReference type="ARBA" id="ARBA00001933"/>
    </source>
</evidence>
<dbReference type="STRING" id="320771.Cflav_PD3883"/>
<evidence type="ECO:0000313" key="7">
    <source>
        <dbReference type="Proteomes" id="UP000003688"/>
    </source>
</evidence>
<dbReference type="PANTHER" id="PTHR48078">
    <property type="entry name" value="THREONINE DEHYDRATASE, MITOCHONDRIAL-RELATED"/>
    <property type="match status" value="1"/>
</dbReference>
<dbReference type="GO" id="GO:0003941">
    <property type="term" value="F:L-serine ammonia-lyase activity"/>
    <property type="evidence" value="ECO:0007669"/>
    <property type="project" value="TreeGrafter"/>
</dbReference>